<accession>A0ABT1PX98</accession>
<dbReference type="RefSeq" id="WP_255921205.1">
    <property type="nucleotide sequence ID" value="NZ_JANFNG010000012.1"/>
</dbReference>
<comment type="caution">
    <text evidence="1">The sequence shown here is derived from an EMBL/GenBank/DDBJ whole genome shotgun (WGS) entry which is preliminary data.</text>
</comment>
<evidence type="ECO:0000313" key="1">
    <source>
        <dbReference type="EMBL" id="MCQ4082303.1"/>
    </source>
</evidence>
<sequence length="96" mass="10293">MDQATGWVAGILGTGLSYPSSSDPPTDPRLRALQDEVIAALGPETVWYANGDHPLSSLRPCRSERCWSPITRATIDLVVAARGNGFDLVLARVDEA</sequence>
<organism evidence="1 2">
    <name type="scientific">Streptomyces humicola</name>
    <dbReference type="NCBI Taxonomy" id="2953240"/>
    <lineage>
        <taxon>Bacteria</taxon>
        <taxon>Bacillati</taxon>
        <taxon>Actinomycetota</taxon>
        <taxon>Actinomycetes</taxon>
        <taxon>Kitasatosporales</taxon>
        <taxon>Streptomycetaceae</taxon>
        <taxon>Streptomyces</taxon>
    </lineage>
</organism>
<dbReference type="EMBL" id="JANFNG010000012">
    <property type="protein sequence ID" value="MCQ4082303.1"/>
    <property type="molecule type" value="Genomic_DNA"/>
</dbReference>
<evidence type="ECO:0000313" key="2">
    <source>
        <dbReference type="Proteomes" id="UP001057702"/>
    </source>
</evidence>
<name>A0ABT1PX98_9ACTN</name>
<protein>
    <submittedName>
        <fullName evidence="1">Uncharacterized protein</fullName>
    </submittedName>
</protein>
<keyword evidence="2" id="KW-1185">Reference proteome</keyword>
<proteinExistence type="predicted"/>
<dbReference type="Proteomes" id="UP001057702">
    <property type="component" value="Unassembled WGS sequence"/>
</dbReference>
<reference evidence="1" key="1">
    <citation type="submission" date="2022-06" db="EMBL/GenBank/DDBJ databases">
        <title>Draft genome sequence of Streptomyces sp. RB6PN25 isolated from peat swamp forest in Thailand.</title>
        <authorList>
            <person name="Duangmal K."/>
            <person name="Klaysubun C."/>
        </authorList>
    </citation>
    <scope>NUCLEOTIDE SEQUENCE</scope>
    <source>
        <strain evidence="1">RB6PN25</strain>
    </source>
</reference>
<gene>
    <name evidence="1" type="ORF">NGB36_17250</name>
</gene>